<dbReference type="SUPFAM" id="SSF52540">
    <property type="entry name" value="P-loop containing nucleoside triphosphate hydrolases"/>
    <property type="match status" value="1"/>
</dbReference>
<proteinExistence type="predicted"/>
<protein>
    <submittedName>
        <fullName evidence="1">15519_t:CDS:1</fullName>
    </submittedName>
</protein>
<accession>A0A9N9NAH9</accession>
<feature type="non-terminal residue" evidence="1">
    <location>
        <position position="1302"/>
    </location>
</feature>
<comment type="caution">
    <text evidence="1">The sequence shown here is derived from an EMBL/GenBank/DDBJ whole genome shotgun (WGS) entry which is preliminary data.</text>
</comment>
<sequence length="1302" mass="149253">HIVNFKNKFLVFLWNKTNQKLEIFFGTIIHLRKVIKAKESLKKLNLGKSFMFAANEPKGLIAIYDNDKGVLNSYSLDEEQSNIYLIYRNIQIQRWYNDEIPKIAHFFFIKNTENICFVETNSQARIYNFVNDCFQPGVAQFPNNICKVMSTPDGTKFTQDISIGDFIVINNEQRQVIEIKSDIELKISAELFKTIEYNKVYSFTIEQRKILNVIDSENLDLDEYKIKFRKYISGTFEKLKKETNKPIGHLKKFKTNCASFKNLDLTNMYTEYKLGEWLIDFFCLIPLQIAVTRDNKFIPLKDGILLPEIDQMTLDENFGIIESVSDSISFGWYEAIFDYYSTLKVKVISSMGEQSCGKSYLLNHCIGSTFDGSAMRCTEGVWMSLVKTNDTLYVALDFEGLASIERTAQEETFLQLLNAALSNLVLFKSQFAISRDISSMFQRFHDGINYFGDDPDIFQACFCIIIKDVAISDRDDIVIEFQSKLSKIVDTPVFTESAFYTSIRQLKVKLDEQESKYKNARMFLEKIKILMTKLKMQNWGSIQETMIVKRASELKRFLSNAIAFGYEQKEDDPFSIFEDSNHQDIRRLTNRDNGKLIPDDEFSLSEIFKNTDNSIKLIPDTGLVLFKDKGDFTKISSDLRTFFEKNVHTRGSIPDSEWLDHLDKFFKLFINRRIKRVREWILQNISNFPKDHTEVTLINYALNQEINKFNSFWNICRLCCSKCGQACLKASKHDFDGDKEHDCLTDHKCHSFCQCVRDHKNGVMPECIKSAAHKDRHKCAQTHRCDAPCIYADKINCKKICSKDYGHQKVAGNEVHLCESKHYCGAPCSLDAKTKNGKYQCQNTCIANCRKHCESSDHLHALGKSVNHICGYCHFRCDKCGLRCKKANRHVDKGHDCSTDHKCHAKCQFPESHRDHSLPECNMLAAHEGTHRCSQTHSCGATCIHANKENCQKRCVKDARHVNKVGDETHLCDVKKHYCGAPCSLNFKTLEREYRCQNACIRNIRFISAKMCPIQCSVKGCNKLCESLNHLHAFENVNNHLCGLCHLQCNKCGQMCRKVNQHNDTSHDCLTDHKCHSKCQISESHTDRVFPECNKPAAHKGNHQCAQFHKCNAPCIHTGKANCQNKCVDIFGHQATGNKPHLCGSDKHTCGAPCSLKFNTLKGEYKCRHTLCHSRCDKCGQLCRKADQHDDSSHDCLTDHLCHNLCQLSHSSGNIPECNKSAIHEGRHKCGQLHPCNAICVHSDKRNCQRTCTKILGHQNEHLCISKKHYCVTQCSSNVKGKNKCQKTCTLSYEDGHTTHQC</sequence>
<evidence type="ECO:0000313" key="2">
    <source>
        <dbReference type="Proteomes" id="UP000789405"/>
    </source>
</evidence>
<dbReference type="OrthoDB" id="2388458at2759"/>
<dbReference type="Gene3D" id="3.40.50.300">
    <property type="entry name" value="P-loop containing nucleotide triphosphate hydrolases"/>
    <property type="match status" value="1"/>
</dbReference>
<organism evidence="1 2">
    <name type="scientific">Dentiscutata erythropus</name>
    <dbReference type="NCBI Taxonomy" id="1348616"/>
    <lineage>
        <taxon>Eukaryota</taxon>
        <taxon>Fungi</taxon>
        <taxon>Fungi incertae sedis</taxon>
        <taxon>Mucoromycota</taxon>
        <taxon>Glomeromycotina</taxon>
        <taxon>Glomeromycetes</taxon>
        <taxon>Diversisporales</taxon>
        <taxon>Gigasporaceae</taxon>
        <taxon>Dentiscutata</taxon>
    </lineage>
</organism>
<dbReference type="InterPro" id="IPR027417">
    <property type="entry name" value="P-loop_NTPase"/>
</dbReference>
<dbReference type="Proteomes" id="UP000789405">
    <property type="component" value="Unassembled WGS sequence"/>
</dbReference>
<evidence type="ECO:0000313" key="1">
    <source>
        <dbReference type="EMBL" id="CAG8715583.1"/>
    </source>
</evidence>
<gene>
    <name evidence="1" type="ORF">DERYTH_LOCUS13909</name>
</gene>
<feature type="non-terminal residue" evidence="1">
    <location>
        <position position="1"/>
    </location>
</feature>
<name>A0A9N9NAH9_9GLOM</name>
<dbReference type="PANTHER" id="PTHR22796">
    <property type="entry name" value="URG4-RELATED"/>
    <property type="match status" value="1"/>
</dbReference>
<dbReference type="EMBL" id="CAJVPY010010115">
    <property type="protein sequence ID" value="CAG8715583.1"/>
    <property type="molecule type" value="Genomic_DNA"/>
</dbReference>
<keyword evidence="2" id="KW-1185">Reference proteome</keyword>
<reference evidence="1" key="1">
    <citation type="submission" date="2021-06" db="EMBL/GenBank/DDBJ databases">
        <authorList>
            <person name="Kallberg Y."/>
            <person name="Tangrot J."/>
            <person name="Rosling A."/>
        </authorList>
    </citation>
    <scope>NUCLEOTIDE SEQUENCE</scope>
    <source>
        <strain evidence="1">MA453B</strain>
    </source>
</reference>
<dbReference type="PANTHER" id="PTHR22796:SF1">
    <property type="entry name" value="VWFA DOMAIN-CONTAINING PROTEIN"/>
    <property type="match status" value="1"/>
</dbReference>